<evidence type="ECO:0000313" key="1">
    <source>
        <dbReference type="EMBL" id="AMB85083.1"/>
    </source>
</evidence>
<sequence>MKNHMRQMPVIQAVAFTVFVGVSTSTLAGVVRTAGDQDIILDTSKGGLSLESEDGTFSFAFHGAMQIDYDRFNGVYTNNGNAGDEAEFRRLRPKMSGNYRDWAFEITPELAPSGNTIHSATITYEGFKPINLTVGMASPDFGLEKATSSNWVTATERNIGYDLASWINSSSDDLGAHIDGTFGDMFFGSASVTNRDTKNDDRDGDASRQFNGRVVFAPFHKGGNVLHFALDYAYRDLNKVDLSNTNYDIDNGLGVHGDAGDNDHDPVLSQLSGISGSPYKGQSIWGAEAAWAFGALSLQGEYLHSTLNSDDGGYADVKSKGYYGQVAYTLTGEPRDYKLNAGAFGAVRPENAKFGAWEIFYRYAGVSSDNTDLLEDGAGSVIGLNTNGSNSAKVHTFGVNWYANNNVKISVDYNYAKVNDKALENAVGDDDGNAVMTRFQFVF</sequence>
<name>A0A0X1SZ44_PSEAA</name>
<dbReference type="OrthoDB" id="9807854at2"/>
<gene>
    <name evidence="1" type="ORF">AWM79_07070</name>
</gene>
<keyword evidence="2" id="KW-1185">Reference proteome</keyword>
<dbReference type="AlphaFoldDB" id="A0A0X1SZ44"/>
<protein>
    <recommendedName>
        <fullName evidence="3">Porin</fullName>
    </recommendedName>
</protein>
<evidence type="ECO:0000313" key="2">
    <source>
        <dbReference type="Proteomes" id="UP000063229"/>
    </source>
</evidence>
<dbReference type="STRING" id="46677.AWM79_07070"/>
<dbReference type="Gene3D" id="2.40.160.10">
    <property type="entry name" value="Porin"/>
    <property type="match status" value="1"/>
</dbReference>
<dbReference type="Pfam" id="PF07396">
    <property type="entry name" value="Porin_O_P"/>
    <property type="match status" value="1"/>
</dbReference>
<dbReference type="KEGG" id="pagb:AWM79_07070"/>
<dbReference type="SUPFAM" id="SSF56935">
    <property type="entry name" value="Porins"/>
    <property type="match status" value="1"/>
</dbReference>
<proteinExistence type="predicted"/>
<evidence type="ECO:0008006" key="3">
    <source>
        <dbReference type="Google" id="ProtNLM"/>
    </source>
</evidence>
<dbReference type="InterPro" id="IPR023614">
    <property type="entry name" value="Porin_dom_sf"/>
</dbReference>
<organism evidence="1 2">
    <name type="scientific">Pseudomonas agarici</name>
    <dbReference type="NCBI Taxonomy" id="46677"/>
    <lineage>
        <taxon>Bacteria</taxon>
        <taxon>Pseudomonadati</taxon>
        <taxon>Pseudomonadota</taxon>
        <taxon>Gammaproteobacteria</taxon>
        <taxon>Pseudomonadales</taxon>
        <taxon>Pseudomonadaceae</taxon>
        <taxon>Pseudomonas</taxon>
    </lineage>
</organism>
<dbReference type="EMBL" id="CP014135">
    <property type="protein sequence ID" value="AMB85083.1"/>
    <property type="molecule type" value="Genomic_DNA"/>
</dbReference>
<dbReference type="Proteomes" id="UP000063229">
    <property type="component" value="Chromosome"/>
</dbReference>
<dbReference type="InterPro" id="IPR010870">
    <property type="entry name" value="Porin_O/P"/>
</dbReference>
<dbReference type="RefSeq" id="WP_017131343.1">
    <property type="nucleotide sequence ID" value="NZ_CP014135.1"/>
</dbReference>
<reference evidence="1 2" key="1">
    <citation type="submission" date="2016-01" db="EMBL/GenBank/DDBJ databases">
        <authorList>
            <person name="McClelland M."/>
            <person name="Jain A."/>
            <person name="Saraogi P."/>
            <person name="Mendelson R."/>
            <person name="Westerman R."/>
            <person name="SanMiguel P."/>
            <person name="Csonka L."/>
        </authorList>
    </citation>
    <scope>NUCLEOTIDE SEQUENCE [LARGE SCALE GENOMIC DNA]</scope>
    <source>
        <strain evidence="1 2">NCPPB 2472</strain>
    </source>
</reference>
<accession>A0A0X1SZ44</accession>